<dbReference type="RefSeq" id="WP_140849211.1">
    <property type="nucleotide sequence ID" value="NZ_RCZC01000002.1"/>
</dbReference>
<gene>
    <name evidence="5" type="ORF">EAH76_06180</name>
</gene>
<dbReference type="InterPro" id="IPR008927">
    <property type="entry name" value="6-PGluconate_DH-like_C_sf"/>
</dbReference>
<evidence type="ECO:0000259" key="4">
    <source>
        <dbReference type="Pfam" id="PF09130"/>
    </source>
</evidence>
<dbReference type="PANTHER" id="PTHR43580:SF2">
    <property type="entry name" value="CYTOKINE-LIKE NUCLEAR FACTOR N-PAC"/>
    <property type="match status" value="1"/>
</dbReference>
<dbReference type="InterPro" id="IPR015815">
    <property type="entry name" value="HIBADH-related"/>
</dbReference>
<feature type="domain" description="Phosphogluconate dehydrogenase NAD-binding putative C-terminal" evidence="4">
    <location>
        <begin position="191"/>
        <end position="261"/>
    </location>
</feature>
<dbReference type="Gene3D" id="1.10.1040.10">
    <property type="entry name" value="N-(1-d-carboxylethyl)-l-norvaline Dehydrogenase, domain 2"/>
    <property type="match status" value="1"/>
</dbReference>
<protein>
    <submittedName>
        <fullName evidence="5">NAD(P)-dependent oxidoreductase</fullName>
    </submittedName>
</protein>
<dbReference type="InterPro" id="IPR051265">
    <property type="entry name" value="HIBADH-related_NP60_sf"/>
</dbReference>
<evidence type="ECO:0000259" key="3">
    <source>
        <dbReference type="Pfam" id="PF03446"/>
    </source>
</evidence>
<dbReference type="OrthoDB" id="4333at2"/>
<name>A0A502FXB4_9SPHN</name>
<keyword evidence="1" id="KW-0560">Oxidoreductase</keyword>
<dbReference type="Pfam" id="PF09130">
    <property type="entry name" value="DUF1932"/>
    <property type="match status" value="1"/>
</dbReference>
<dbReference type="Proteomes" id="UP000319931">
    <property type="component" value="Unassembled WGS sequence"/>
</dbReference>
<dbReference type="InterPro" id="IPR006115">
    <property type="entry name" value="6PGDH_NADP-bd"/>
</dbReference>
<organism evidence="5 6">
    <name type="scientific">Sphingomonas glacialis</name>
    <dbReference type="NCBI Taxonomy" id="658225"/>
    <lineage>
        <taxon>Bacteria</taxon>
        <taxon>Pseudomonadati</taxon>
        <taxon>Pseudomonadota</taxon>
        <taxon>Alphaproteobacteria</taxon>
        <taxon>Sphingomonadales</taxon>
        <taxon>Sphingomonadaceae</taxon>
        <taxon>Sphingomonas</taxon>
    </lineage>
</organism>
<dbReference type="PANTHER" id="PTHR43580">
    <property type="entry name" value="OXIDOREDUCTASE GLYR1-RELATED"/>
    <property type="match status" value="1"/>
</dbReference>
<evidence type="ECO:0000313" key="6">
    <source>
        <dbReference type="Proteomes" id="UP000319931"/>
    </source>
</evidence>
<dbReference type="Gene3D" id="3.40.50.720">
    <property type="entry name" value="NAD(P)-binding Rossmann-like Domain"/>
    <property type="match status" value="1"/>
</dbReference>
<reference evidence="5 6" key="1">
    <citation type="journal article" date="2019" name="Environ. Microbiol.">
        <title>Species interactions and distinct microbial communities in high Arctic permafrost affected cryosols are associated with the CH4 and CO2 gas fluxes.</title>
        <authorList>
            <person name="Altshuler I."/>
            <person name="Hamel J."/>
            <person name="Turney S."/>
            <person name="Magnuson E."/>
            <person name="Levesque R."/>
            <person name="Greer C."/>
            <person name="Whyte L.G."/>
        </authorList>
    </citation>
    <scope>NUCLEOTIDE SEQUENCE [LARGE SCALE GENOMIC DNA]</scope>
    <source>
        <strain evidence="5 6">E6.1</strain>
    </source>
</reference>
<dbReference type="PIRSF" id="PIRSF000103">
    <property type="entry name" value="HIBADH"/>
    <property type="match status" value="1"/>
</dbReference>
<dbReference type="EMBL" id="RCZC01000002">
    <property type="protein sequence ID" value="TPG54267.1"/>
    <property type="molecule type" value="Genomic_DNA"/>
</dbReference>
<dbReference type="InterPro" id="IPR013328">
    <property type="entry name" value="6PGD_dom2"/>
</dbReference>
<accession>A0A502FXB4</accession>
<dbReference type="InterPro" id="IPR015814">
    <property type="entry name" value="Pgluconate_DH_NAD-bd_C"/>
</dbReference>
<comment type="caution">
    <text evidence="5">The sequence shown here is derived from an EMBL/GenBank/DDBJ whole genome shotgun (WGS) entry which is preliminary data.</text>
</comment>
<dbReference type="AlphaFoldDB" id="A0A502FXB4"/>
<keyword evidence="6" id="KW-1185">Reference proteome</keyword>
<sequence>MATQDPSFIGFGEAAMAFAGGLSASGYDRKLAGPATRAAKLADFASLQTQPAMTNREAVAGRAVILSLVTADQARAAAEETALSIAPGALFCDLNSVAPETKRHAAQAIEQAGGRYVDVAVMAPVHPLGRKVPLLVAGPHAEAGAEALTAIGFTNVRIVGTTIGAASAIKMIRSVMVKGLEALTAECLLAAEAAGVREEVLASLDASERVRPWAERGAYNLERMIVHGGRRAEEMTEVVKTLDALGTGSAMARATTERQRAIGALGVAPTDTLDSTLALLNARLSPAFGCAA</sequence>
<dbReference type="GO" id="GO:0050661">
    <property type="term" value="F:NADP binding"/>
    <property type="evidence" value="ECO:0007669"/>
    <property type="project" value="InterPro"/>
</dbReference>
<feature type="active site" evidence="2">
    <location>
        <position position="170"/>
    </location>
</feature>
<dbReference type="SUPFAM" id="SSF51735">
    <property type="entry name" value="NAD(P)-binding Rossmann-fold domains"/>
    <property type="match status" value="1"/>
</dbReference>
<evidence type="ECO:0000313" key="5">
    <source>
        <dbReference type="EMBL" id="TPG54267.1"/>
    </source>
</evidence>
<proteinExistence type="predicted"/>
<evidence type="ECO:0000256" key="2">
    <source>
        <dbReference type="PIRSR" id="PIRSR000103-1"/>
    </source>
</evidence>
<dbReference type="InterPro" id="IPR036291">
    <property type="entry name" value="NAD(P)-bd_dom_sf"/>
</dbReference>
<evidence type="ECO:0000256" key="1">
    <source>
        <dbReference type="ARBA" id="ARBA00023002"/>
    </source>
</evidence>
<dbReference type="GO" id="GO:0016491">
    <property type="term" value="F:oxidoreductase activity"/>
    <property type="evidence" value="ECO:0007669"/>
    <property type="project" value="UniProtKB-KW"/>
</dbReference>
<dbReference type="SUPFAM" id="SSF48179">
    <property type="entry name" value="6-phosphogluconate dehydrogenase C-terminal domain-like"/>
    <property type="match status" value="1"/>
</dbReference>
<dbReference type="Pfam" id="PF03446">
    <property type="entry name" value="NAD_binding_2"/>
    <property type="match status" value="1"/>
</dbReference>
<feature type="domain" description="6-phosphogluconate dehydrogenase NADP-binding" evidence="3">
    <location>
        <begin position="8"/>
        <end position="121"/>
    </location>
</feature>